<dbReference type="PANTHER" id="PTHR14087">
    <property type="entry name" value="THYMOCYTE NUCLEAR PROTEIN 1"/>
    <property type="match status" value="1"/>
</dbReference>
<dbReference type="AlphaFoldDB" id="A0A2S3W896"/>
<organism evidence="2 3">
    <name type="scientific">Pseudomonas putida</name>
    <name type="common">Arthrobacter siderocapsulatus</name>
    <dbReference type="NCBI Taxonomy" id="303"/>
    <lineage>
        <taxon>Bacteria</taxon>
        <taxon>Pseudomonadati</taxon>
        <taxon>Pseudomonadota</taxon>
        <taxon>Gammaproteobacteria</taxon>
        <taxon>Pseudomonadales</taxon>
        <taxon>Pseudomonadaceae</taxon>
        <taxon>Pseudomonas</taxon>
    </lineage>
</organism>
<accession>A0A2S3W896</accession>
<gene>
    <name evidence="2" type="ORF">BGP80_04045</name>
</gene>
<reference evidence="2 3" key="1">
    <citation type="submission" date="2016-08" db="EMBL/GenBank/DDBJ databases">
        <authorList>
            <person name="Seilhamer J.J."/>
        </authorList>
    </citation>
    <scope>NUCLEOTIDE SEQUENCE [LARGE SCALE GENOMIC DNA]</scope>
    <source>
        <strain evidence="2 3">KT-27</strain>
    </source>
</reference>
<dbReference type="CDD" id="cd21133">
    <property type="entry name" value="EVE"/>
    <property type="match status" value="1"/>
</dbReference>
<dbReference type="RefSeq" id="WP_103435603.1">
    <property type="nucleotide sequence ID" value="NZ_MIND01000018.1"/>
</dbReference>
<evidence type="ECO:0000313" key="3">
    <source>
        <dbReference type="Proteomes" id="UP000237194"/>
    </source>
</evidence>
<dbReference type="InterPro" id="IPR047197">
    <property type="entry name" value="THYN1-like_EVE"/>
</dbReference>
<evidence type="ECO:0000313" key="2">
    <source>
        <dbReference type="EMBL" id="POF87169.1"/>
    </source>
</evidence>
<dbReference type="Proteomes" id="UP000237194">
    <property type="component" value="Unassembled WGS sequence"/>
</dbReference>
<dbReference type="InterPro" id="IPR015947">
    <property type="entry name" value="PUA-like_sf"/>
</dbReference>
<evidence type="ECO:0000259" key="1">
    <source>
        <dbReference type="Pfam" id="PF01878"/>
    </source>
</evidence>
<dbReference type="InterPro" id="IPR002740">
    <property type="entry name" value="EVE_domain"/>
</dbReference>
<dbReference type="InterPro" id="IPR052181">
    <property type="entry name" value="5hmC_binding"/>
</dbReference>
<dbReference type="Pfam" id="PF01878">
    <property type="entry name" value="EVE"/>
    <property type="match status" value="1"/>
</dbReference>
<dbReference type="PANTHER" id="PTHR14087:SF7">
    <property type="entry name" value="THYMOCYTE NUCLEAR PROTEIN 1"/>
    <property type="match status" value="1"/>
</dbReference>
<reference evidence="2 3" key="2">
    <citation type="submission" date="2018-03" db="EMBL/GenBank/DDBJ databases">
        <title>Draft genome of Pseudomonas putida strain KT-27.</title>
        <authorList>
            <person name="Yoshizawa S."/>
            <person name="Khan N.H."/>
            <person name="Nishimura M."/>
            <person name="Chiura H.X."/>
            <person name="Ogura Y."/>
            <person name="Hayashi T."/>
            <person name="Kogure K."/>
        </authorList>
    </citation>
    <scope>NUCLEOTIDE SEQUENCE [LARGE SCALE GENOMIC DNA]</scope>
    <source>
        <strain evidence="2 3">KT-27</strain>
    </source>
</reference>
<dbReference type="SUPFAM" id="SSF88697">
    <property type="entry name" value="PUA domain-like"/>
    <property type="match status" value="1"/>
</dbReference>
<name>A0A2S3W896_PSEPU</name>
<protein>
    <submittedName>
        <fullName evidence="2">EVE domain-containing protein</fullName>
    </submittedName>
</protein>
<proteinExistence type="predicted"/>
<sequence>MVYWLMKSEPDELSVDDLKRLGEARWDGVRNYQARNFLRAMAVGDEFFFYHSSCPQPGIAGIAKIVAAAYPDPTALDPQSHYHDAKASADKNPWSAVDVAHVRTFKPLLGLGLLKQQAALEEMPLVQKGTRLSVMPVTPEQWAAILALAK</sequence>
<comment type="caution">
    <text evidence="2">The sequence shown here is derived from an EMBL/GenBank/DDBJ whole genome shotgun (WGS) entry which is preliminary data.</text>
</comment>
<dbReference type="EMBL" id="MIND01000018">
    <property type="protein sequence ID" value="POF87169.1"/>
    <property type="molecule type" value="Genomic_DNA"/>
</dbReference>
<dbReference type="Gene3D" id="3.10.590.10">
    <property type="entry name" value="ph1033 like domains"/>
    <property type="match status" value="1"/>
</dbReference>
<feature type="domain" description="EVE" evidence="1">
    <location>
        <begin position="3"/>
        <end position="147"/>
    </location>
</feature>